<dbReference type="InterPro" id="IPR025736">
    <property type="entry name" value="PucR_C-HTH_dom"/>
</dbReference>
<dbReference type="InterPro" id="IPR051448">
    <property type="entry name" value="CdaR-like_regulators"/>
</dbReference>
<organism evidence="2 3">
    <name type="scientific">Salimicrobium album</name>
    <dbReference type="NCBI Taxonomy" id="50717"/>
    <lineage>
        <taxon>Bacteria</taxon>
        <taxon>Bacillati</taxon>
        <taxon>Bacillota</taxon>
        <taxon>Bacilli</taxon>
        <taxon>Bacillales</taxon>
        <taxon>Bacillaceae</taxon>
        <taxon>Salimicrobium</taxon>
    </lineage>
</organism>
<dbReference type="InterPro" id="IPR003018">
    <property type="entry name" value="GAF"/>
</dbReference>
<gene>
    <name evidence="2" type="ORF">SAMN04488081_0365</name>
</gene>
<keyword evidence="3" id="KW-1185">Reference proteome</keyword>
<dbReference type="Proteomes" id="UP000198647">
    <property type="component" value="Unassembled WGS sequence"/>
</dbReference>
<feature type="domain" description="GAF" evidence="1">
    <location>
        <begin position="22"/>
        <end position="182"/>
    </location>
</feature>
<protein>
    <submittedName>
        <fullName evidence="2">DNA-binding transcriptional regulator, PucR family</fullName>
    </submittedName>
</protein>
<comment type="caution">
    <text evidence="2">The sequence shown here is derived from an EMBL/GenBank/DDBJ whole genome shotgun (WGS) entry which is preliminary data.</text>
</comment>
<dbReference type="SUPFAM" id="SSF55781">
    <property type="entry name" value="GAF domain-like"/>
    <property type="match status" value="1"/>
</dbReference>
<evidence type="ECO:0000313" key="2">
    <source>
        <dbReference type="EMBL" id="SDX38877.1"/>
    </source>
</evidence>
<proteinExistence type="predicted"/>
<evidence type="ECO:0000259" key="1">
    <source>
        <dbReference type="SMART" id="SM00065"/>
    </source>
</evidence>
<dbReference type="Gene3D" id="1.10.10.2840">
    <property type="entry name" value="PucR C-terminal helix-turn-helix domain"/>
    <property type="match status" value="1"/>
</dbReference>
<dbReference type="InterPro" id="IPR042070">
    <property type="entry name" value="PucR_C-HTH_sf"/>
</dbReference>
<accession>A0A1H3BAB2</accession>
<evidence type="ECO:0000313" key="3">
    <source>
        <dbReference type="Proteomes" id="UP000198647"/>
    </source>
</evidence>
<dbReference type="Pfam" id="PF13556">
    <property type="entry name" value="HTH_30"/>
    <property type="match status" value="1"/>
</dbReference>
<dbReference type="InterPro" id="IPR029016">
    <property type="entry name" value="GAF-like_dom_sf"/>
</dbReference>
<name>A0A1H3BAB2_9BACI</name>
<dbReference type="PANTHER" id="PTHR33744:SF7">
    <property type="entry name" value="PUCR FAMILY TRANSCRIPTIONAL REGULATOR"/>
    <property type="match status" value="1"/>
</dbReference>
<dbReference type="Gene3D" id="3.30.450.40">
    <property type="match status" value="1"/>
</dbReference>
<dbReference type="Pfam" id="PF13185">
    <property type="entry name" value="GAF_2"/>
    <property type="match status" value="1"/>
</dbReference>
<reference evidence="2 3" key="1">
    <citation type="submission" date="2016-10" db="EMBL/GenBank/DDBJ databases">
        <authorList>
            <person name="Varghese N."/>
            <person name="Submissions S."/>
        </authorList>
    </citation>
    <scope>NUCLEOTIDE SEQUENCE [LARGE SCALE GENOMIC DNA]</scope>
    <source>
        <strain evidence="2 3">DSM 20748</strain>
    </source>
</reference>
<dbReference type="SMART" id="SM00065">
    <property type="entry name" value="GAF"/>
    <property type="match status" value="1"/>
</dbReference>
<keyword evidence="2" id="KW-0238">DNA-binding</keyword>
<sequence length="591" mass="68300">MDNEKKLMSLINSVNVLNSTRDLPEVLEQLIQEVLNVVGGANKSVLFLYDDRADILYAKTAVGFDMTYMKEIRLKPGEGMSGKTFLDEKGRIFSSLEDTVEGMADISENIRNIYSHSLGRMEYPVSAICVPLISDGKCIGVLTVDVYEDDVQFEQEDLRLLETFANQASIAIENATLFSQNERNKRIHEELSKVSLAKGGLADITSTLSKLIDEPVIVYNEMMDIIATSEKELYSISLELKEETIQGAERPVFETETLSEQVSLAGEERLVYFFPIAADTRFFGLLAVPIMNGTDVDPLDQFAVEQAVTVFAMEIDRQERLVEEHFNYSGSILERIIHHPYEDLSSLNLTEMNFPEHDYHNYCIAQLYFRDPLLSFEKMTEKKQKIMRMFYREFSRLPYRTLVYDRNLEVNVMFTVPGYLSETAVYEKLGRIFNKIMSYSSSYAGISGSIGLGRTVTKLNEVHYSYYDAKRCVEFLQSTYQERYIMNYRQLGPYRLFLKMERDELRNYRSEILLPVIEHDEKYGSELLNTLKMYLDTNQNMAESGRRLFLHVNTIKYRLATVYKILDIKSLSGKKTFELQLAFRINDYLNE</sequence>
<dbReference type="RefSeq" id="WP_176765378.1">
    <property type="nucleotide sequence ID" value="NZ_FNOS01000001.1"/>
</dbReference>
<dbReference type="PANTHER" id="PTHR33744">
    <property type="entry name" value="CARBOHYDRATE DIACID REGULATOR"/>
    <property type="match status" value="1"/>
</dbReference>
<dbReference type="GO" id="GO:0003677">
    <property type="term" value="F:DNA binding"/>
    <property type="evidence" value="ECO:0007669"/>
    <property type="project" value="UniProtKB-KW"/>
</dbReference>
<dbReference type="EMBL" id="FNOS01000001">
    <property type="protein sequence ID" value="SDX38877.1"/>
    <property type="molecule type" value="Genomic_DNA"/>
</dbReference>